<comment type="subunit">
    <text evidence="4">Homodimer.</text>
</comment>
<dbReference type="InterPro" id="IPR029061">
    <property type="entry name" value="THDP-binding"/>
</dbReference>
<evidence type="ECO:0000313" key="10">
    <source>
        <dbReference type="Proteomes" id="UP000002357"/>
    </source>
</evidence>
<dbReference type="eggNOG" id="COG3959">
    <property type="taxonomic scope" value="Bacteria"/>
</dbReference>
<gene>
    <name evidence="9" type="ORF">SCLAV_4962</name>
</gene>
<reference evidence="9 10" key="1">
    <citation type="journal article" date="2010" name="Genome Biol. Evol.">
        <title>The sequence of a 1.8-mb bacterial linear plasmid reveals a rich evolutionary reservoir of secondary metabolic pathways.</title>
        <authorList>
            <person name="Medema M.H."/>
            <person name="Trefzer A."/>
            <person name="Kovalchuk A."/>
            <person name="van den Berg M."/>
            <person name="Mueller U."/>
            <person name="Heijne W."/>
            <person name="Wu L."/>
            <person name="Alam M.T."/>
            <person name="Ronning C.M."/>
            <person name="Nierman W.C."/>
            <person name="Bovenberg R.A.L."/>
            <person name="Breitling R."/>
            <person name="Takano E."/>
        </authorList>
    </citation>
    <scope>NUCLEOTIDE SEQUENCE [LARGE SCALE GENOMIC DNA]</scope>
    <source>
        <strain evidence="10">ATCC 27064 / DSM 738 / JCM 4710 / NBRC 13307 / NCIMB 12785 / NRRL 3585 / VKM Ac-602</strain>
    </source>
</reference>
<keyword evidence="7" id="KW-0786">Thiamine pyrophosphate</keyword>
<dbReference type="Gene3D" id="3.40.50.970">
    <property type="match status" value="1"/>
</dbReference>
<dbReference type="AlphaFoldDB" id="E2PW45"/>
<proteinExistence type="inferred from homology"/>
<keyword evidence="5 9" id="KW-0808">Transferase</keyword>
<evidence type="ECO:0000256" key="7">
    <source>
        <dbReference type="ARBA" id="ARBA00023052"/>
    </source>
</evidence>
<evidence type="ECO:0000256" key="4">
    <source>
        <dbReference type="ARBA" id="ARBA00011738"/>
    </source>
</evidence>
<dbReference type="Proteomes" id="UP000002357">
    <property type="component" value="Chromosome"/>
</dbReference>
<dbReference type="RefSeq" id="WP_003962293.1">
    <property type="nucleotide sequence ID" value="NZ_CM000913.1"/>
</dbReference>
<organism evidence="9 10">
    <name type="scientific">Streptomyces clavuligerus</name>
    <dbReference type="NCBI Taxonomy" id="1901"/>
    <lineage>
        <taxon>Bacteria</taxon>
        <taxon>Bacillati</taxon>
        <taxon>Actinomycetota</taxon>
        <taxon>Actinomycetes</taxon>
        <taxon>Kitasatosporales</taxon>
        <taxon>Streptomycetaceae</taxon>
        <taxon>Streptomyces</taxon>
    </lineage>
</organism>
<dbReference type="GO" id="GO:0000287">
    <property type="term" value="F:magnesium ion binding"/>
    <property type="evidence" value="ECO:0007669"/>
    <property type="project" value="UniProtKB-ARBA"/>
</dbReference>
<name>E2PW45_STRCL</name>
<protein>
    <submittedName>
        <fullName evidence="9">Transketolase</fullName>
        <ecNumber evidence="9">2.2.1.1</ecNumber>
    </submittedName>
</protein>
<evidence type="ECO:0000256" key="2">
    <source>
        <dbReference type="ARBA" id="ARBA00001964"/>
    </source>
</evidence>
<comment type="cofactor">
    <cofactor evidence="1">
        <name>Mg(2+)</name>
        <dbReference type="ChEBI" id="CHEBI:18420"/>
    </cofactor>
</comment>
<dbReference type="STRING" id="1901.BB341_04145"/>
<keyword evidence="10" id="KW-1185">Reference proteome</keyword>
<dbReference type="PANTHER" id="PTHR47514:SF1">
    <property type="entry name" value="TRANSKETOLASE N-TERMINAL SECTION-RELATED"/>
    <property type="match status" value="1"/>
</dbReference>
<sequence length="648" mass="67818">MNQAFRRAALAALDRLTPAEAAVVRRELAELERGGYEGPLPDQWRRLAAAVPERLYHDSARLLLRMHQLAGSGNLSSNLSSLAIVRACFDLGLVPPPGEAAPDGNGGAPAELVVGRGHIAPVFHAEHYVRGHLPFLPLTTLHRGGLSGVVSRTTGFANTMRYSLGVGVAQATSLAWDLARRGSDRKVVCLAGDGELQEGVVFECLRFAHEHDLDRLILVVDANGKGIEPLPKPLSAGYLAAFLGRVRTVDGGDSDAVARSLRSLLDTPGRGALVCRTRKGEHSYRPPRPPEAPPVPPSFAAGAGRMLAGHRRRTGRELAVFTADMAGRFGLPGRVPYTNTGLAESLAVGLTLSLPDPVVKVVATDAMYYMDSLSMLTEATTGVRNLVVLAGRSWGAWGGAHNATNLLGGLLHTRVYEPVTEAEFAACLDRAAEHPAVTHVLSMVDARFEPPAADCSADPDGAVWITPPPFAQPVTPPVTQPAAAPVVPSPVRRPGAAAVVSFGYASTLVAEANRGLGIPHLHCAALVPELPAAVLAVLAGCDRLLTVEYNGADGGFGEGLRRRHLLPATVHAVRQDIANCVHGEQLRRHGMTPPQLRELLLRTTAGDGTGSGDGTGDGTGGDTGRRAGNTVAGTAVNGTEVGRAGACA</sequence>
<dbReference type="GO" id="GO:0004802">
    <property type="term" value="F:transketolase activity"/>
    <property type="evidence" value="ECO:0007669"/>
    <property type="project" value="UniProtKB-EC"/>
</dbReference>
<evidence type="ECO:0000256" key="6">
    <source>
        <dbReference type="ARBA" id="ARBA00022842"/>
    </source>
</evidence>
<comment type="similarity">
    <text evidence="3">Belongs to the transketolase family.</text>
</comment>
<dbReference type="EMBL" id="CM000913">
    <property type="protein sequence ID" value="EFG10035.1"/>
    <property type="molecule type" value="Genomic_DNA"/>
</dbReference>
<evidence type="ECO:0000256" key="5">
    <source>
        <dbReference type="ARBA" id="ARBA00022679"/>
    </source>
</evidence>
<dbReference type="GO" id="GO:0016114">
    <property type="term" value="P:terpenoid biosynthetic process"/>
    <property type="evidence" value="ECO:0007669"/>
    <property type="project" value="InterPro"/>
</dbReference>
<evidence type="ECO:0000256" key="8">
    <source>
        <dbReference type="SAM" id="MobiDB-lite"/>
    </source>
</evidence>
<comment type="cofactor">
    <cofactor evidence="2">
        <name>thiamine diphosphate</name>
        <dbReference type="ChEBI" id="CHEBI:58937"/>
    </cofactor>
</comment>
<dbReference type="InterPro" id="IPR005477">
    <property type="entry name" value="Dxylulose-5-P_synthase"/>
</dbReference>
<dbReference type="EC" id="2.2.1.1" evidence="9"/>
<dbReference type="SUPFAM" id="SSF52518">
    <property type="entry name" value="Thiamin diphosphate-binding fold (THDP-binding)"/>
    <property type="match status" value="1"/>
</dbReference>
<feature type="region of interest" description="Disordered" evidence="8">
    <location>
        <begin position="604"/>
        <end position="635"/>
    </location>
</feature>
<dbReference type="PANTHER" id="PTHR47514">
    <property type="entry name" value="TRANSKETOLASE N-TERMINAL SECTION-RELATED"/>
    <property type="match status" value="1"/>
</dbReference>
<evidence type="ECO:0000256" key="3">
    <source>
        <dbReference type="ARBA" id="ARBA00007131"/>
    </source>
</evidence>
<dbReference type="GeneID" id="93728604"/>
<accession>E2PW45</accession>
<dbReference type="KEGG" id="sclf:BB341_04145"/>
<feature type="compositionally biased region" description="Gly residues" evidence="8">
    <location>
        <begin position="607"/>
        <end position="622"/>
    </location>
</feature>
<evidence type="ECO:0000313" key="9">
    <source>
        <dbReference type="EMBL" id="EFG10035.1"/>
    </source>
</evidence>
<evidence type="ECO:0000256" key="1">
    <source>
        <dbReference type="ARBA" id="ARBA00001946"/>
    </source>
</evidence>
<dbReference type="Pfam" id="PF13292">
    <property type="entry name" value="DXP_synthase_N"/>
    <property type="match status" value="1"/>
</dbReference>
<dbReference type="OrthoDB" id="8732661at2"/>
<dbReference type="GO" id="GO:0008661">
    <property type="term" value="F:1-deoxy-D-xylulose-5-phosphate synthase activity"/>
    <property type="evidence" value="ECO:0007669"/>
    <property type="project" value="InterPro"/>
</dbReference>
<keyword evidence="6" id="KW-0460">Magnesium</keyword>